<proteinExistence type="inferred from homology"/>
<feature type="transmembrane region" description="Helical" evidence="7">
    <location>
        <begin position="328"/>
        <end position="345"/>
    </location>
</feature>
<comment type="subcellular location">
    <subcellularLocation>
        <location evidence="1">Endoplasmic reticulum membrane</location>
        <topology evidence="1">Multi-pass membrane protein</topology>
    </subcellularLocation>
</comment>
<evidence type="ECO:0000256" key="4">
    <source>
        <dbReference type="ARBA" id="ARBA00022824"/>
    </source>
</evidence>
<keyword evidence="5 7" id="KW-1133">Transmembrane helix</keyword>
<dbReference type="Proteomes" id="UP000033483">
    <property type="component" value="Unassembled WGS sequence"/>
</dbReference>
<feature type="transmembrane region" description="Helical" evidence="7">
    <location>
        <begin position="411"/>
        <end position="429"/>
    </location>
</feature>
<dbReference type="PANTHER" id="PTHR15301">
    <property type="entry name" value="INSULIN-INDUCED GENE 1"/>
    <property type="match status" value="1"/>
</dbReference>
<gene>
    <name evidence="8" type="ORF">TD95_000401</name>
</gene>
<accession>A0A0F4ZAG7</accession>
<name>A0A0F4ZAG7_9PEZI</name>
<feature type="transmembrane region" description="Helical" evidence="7">
    <location>
        <begin position="202"/>
        <end position="221"/>
    </location>
</feature>
<evidence type="ECO:0000256" key="7">
    <source>
        <dbReference type="SAM" id="Phobius"/>
    </source>
</evidence>
<comment type="similarity">
    <text evidence="2">Belongs to the INSIG family.</text>
</comment>
<feature type="transmembrane region" description="Helical" evidence="7">
    <location>
        <begin position="241"/>
        <end position="258"/>
    </location>
</feature>
<evidence type="ECO:0000313" key="8">
    <source>
        <dbReference type="EMBL" id="KKA27141.1"/>
    </source>
</evidence>
<dbReference type="InterPro" id="IPR025929">
    <property type="entry name" value="INSIG_fam"/>
</dbReference>
<dbReference type="GO" id="GO:0016126">
    <property type="term" value="P:sterol biosynthetic process"/>
    <property type="evidence" value="ECO:0007669"/>
    <property type="project" value="TreeGrafter"/>
</dbReference>
<dbReference type="OrthoDB" id="205546at2759"/>
<dbReference type="EMBL" id="LAEV01001877">
    <property type="protein sequence ID" value="KKA27141.1"/>
    <property type="molecule type" value="Genomic_DNA"/>
</dbReference>
<organism evidence="8 9">
    <name type="scientific">Thielaviopsis punctulata</name>
    <dbReference type="NCBI Taxonomy" id="72032"/>
    <lineage>
        <taxon>Eukaryota</taxon>
        <taxon>Fungi</taxon>
        <taxon>Dikarya</taxon>
        <taxon>Ascomycota</taxon>
        <taxon>Pezizomycotina</taxon>
        <taxon>Sordariomycetes</taxon>
        <taxon>Hypocreomycetidae</taxon>
        <taxon>Microascales</taxon>
        <taxon>Ceratocystidaceae</taxon>
        <taxon>Thielaviopsis</taxon>
    </lineage>
</organism>
<evidence type="ECO:0000256" key="2">
    <source>
        <dbReference type="ARBA" id="ARBA00007475"/>
    </source>
</evidence>
<sequence length="448" mass="48507">MTDSQSPPLVRPVPRRPFPFSVSIPTPPAFEPAEAVLHAPTYRTATPRCSAAAHFLQAFNHDGPMPATPDSPVLSRSGSSLFNLPLLNLNMNKNVGSGMTSSSTLCGIFSPSVSSMDRFFEDSNPPWGSGSQTPTWRHTVDDATYEVIKKRSNLRYQHAGSAGIEAITKPIPTTNSKARAQMQTQPHSPAPEAKGWFSSMSIALRLALLFVLGAVYGNILLSLHATRAVGPVRQTLDWRYMTLWGSVGVVFGALLPWFDTAWDGIFEDKDDMDEPIVSEPEPAVSDLHSVAASRGADTLKEWTLAIRSIATFVGILFAIRRLPWDSTLQASISLALVNPFLWYVIDRSAPGLVLSSLMGAAGTGVLMGVNPGIMPTPPAPARLVANWSATPFDDDAVAFVWRTASASTVETLVWMLSVLFCCSLCFGNIGRRLALSHATATKGRWQVR</sequence>
<evidence type="ECO:0000256" key="1">
    <source>
        <dbReference type="ARBA" id="ARBA00004477"/>
    </source>
</evidence>
<evidence type="ECO:0008006" key="10">
    <source>
        <dbReference type="Google" id="ProtNLM"/>
    </source>
</evidence>
<evidence type="ECO:0000256" key="5">
    <source>
        <dbReference type="ARBA" id="ARBA00022989"/>
    </source>
</evidence>
<keyword evidence="6 7" id="KW-0472">Membrane</keyword>
<dbReference type="AlphaFoldDB" id="A0A0F4ZAG7"/>
<dbReference type="Pfam" id="PF07281">
    <property type="entry name" value="INSIG"/>
    <property type="match status" value="1"/>
</dbReference>
<reference evidence="8 9" key="1">
    <citation type="submission" date="2015-03" db="EMBL/GenBank/DDBJ databases">
        <authorList>
            <person name="Radwan O."/>
            <person name="Al-Naeli F.A."/>
            <person name="Rendon G.A."/>
            <person name="Fields C."/>
        </authorList>
    </citation>
    <scope>NUCLEOTIDE SEQUENCE [LARGE SCALE GENOMIC DNA]</scope>
    <source>
        <strain evidence="8">CR-DP1</strain>
    </source>
</reference>
<keyword evidence="3 7" id="KW-0812">Transmembrane</keyword>
<feature type="transmembrane region" description="Helical" evidence="7">
    <location>
        <begin position="352"/>
        <end position="373"/>
    </location>
</feature>
<protein>
    <recommendedName>
        <fullName evidence="10">Insulin-induced protein</fullName>
    </recommendedName>
</protein>
<comment type="caution">
    <text evidence="8">The sequence shown here is derived from an EMBL/GenBank/DDBJ whole genome shotgun (WGS) entry which is preliminary data.</text>
</comment>
<dbReference type="PANTHER" id="PTHR15301:SF3">
    <property type="entry name" value="PROTEIN NSG1-RELATED"/>
    <property type="match status" value="1"/>
</dbReference>
<evidence type="ECO:0000313" key="9">
    <source>
        <dbReference type="Proteomes" id="UP000033483"/>
    </source>
</evidence>
<evidence type="ECO:0000256" key="6">
    <source>
        <dbReference type="ARBA" id="ARBA00023136"/>
    </source>
</evidence>
<keyword evidence="4" id="KW-0256">Endoplasmic reticulum</keyword>
<keyword evidence="9" id="KW-1185">Reference proteome</keyword>
<dbReference type="GO" id="GO:0005789">
    <property type="term" value="C:endoplasmic reticulum membrane"/>
    <property type="evidence" value="ECO:0007669"/>
    <property type="project" value="UniProtKB-SubCell"/>
</dbReference>
<evidence type="ECO:0000256" key="3">
    <source>
        <dbReference type="ARBA" id="ARBA00022692"/>
    </source>
</evidence>